<dbReference type="InterPro" id="IPR025398">
    <property type="entry name" value="DUF4371"/>
</dbReference>
<feature type="domain" description="DUF4371" evidence="2">
    <location>
        <begin position="9"/>
        <end position="123"/>
    </location>
</feature>
<evidence type="ECO:0000259" key="1">
    <source>
        <dbReference type="Pfam" id="PF05699"/>
    </source>
</evidence>
<feature type="domain" description="HAT C-terminal dimerisation" evidence="1">
    <location>
        <begin position="183"/>
        <end position="239"/>
    </location>
</feature>
<dbReference type="Pfam" id="PF05699">
    <property type="entry name" value="Dimer_Tnp_hAT"/>
    <property type="match status" value="1"/>
</dbReference>
<dbReference type="InterPro" id="IPR008906">
    <property type="entry name" value="HATC_C_dom"/>
</dbReference>
<evidence type="ECO:0000313" key="3">
    <source>
        <dbReference type="EMBL" id="KAJ8877029.1"/>
    </source>
</evidence>
<accession>A0ABQ9GYB4</accession>
<evidence type="ECO:0008006" key="5">
    <source>
        <dbReference type="Google" id="ProtNLM"/>
    </source>
</evidence>
<dbReference type="PANTHER" id="PTHR45749:SF21">
    <property type="entry name" value="DUF4371 DOMAIN-CONTAINING PROTEIN"/>
    <property type="match status" value="1"/>
</dbReference>
<dbReference type="Proteomes" id="UP001159363">
    <property type="component" value="Chromosome 7"/>
</dbReference>
<dbReference type="PANTHER" id="PTHR45749">
    <property type="match status" value="1"/>
</dbReference>
<evidence type="ECO:0000259" key="2">
    <source>
        <dbReference type="Pfam" id="PF14291"/>
    </source>
</evidence>
<dbReference type="EMBL" id="JARBHB010000008">
    <property type="protein sequence ID" value="KAJ8877029.1"/>
    <property type="molecule type" value="Genomic_DNA"/>
</dbReference>
<name>A0ABQ9GYB4_9NEOP</name>
<keyword evidence="4" id="KW-1185">Reference proteome</keyword>
<sequence length="292" mass="33258">MRLRIHSYKSGKIQNEIISIIKSEIVHDIVEKLNHCSTFSIICDETTYSATKEQVSACVRLPYKTQEGVTIRERFLGFVNVAKTTGENLHYVIKGFLEEIGVNVSRMRGQAYDGASNISGLFNVEDESRASYSHCHAPHLLDLAVMRFCEEVKPLRYAQLNFTNPCFTLVEFAYLFLQLRLATNAPDGSQLFEIALSWPIITKSAGRFFSTLWRLKTHLRCTMGENRLSGLALMAIDQEASSKLMQTEGLDRLVEKFSASAWRRMIFIKMMLPLSLMICYPMCKQDSSINLK</sequence>
<organism evidence="3 4">
    <name type="scientific">Dryococelus australis</name>
    <dbReference type="NCBI Taxonomy" id="614101"/>
    <lineage>
        <taxon>Eukaryota</taxon>
        <taxon>Metazoa</taxon>
        <taxon>Ecdysozoa</taxon>
        <taxon>Arthropoda</taxon>
        <taxon>Hexapoda</taxon>
        <taxon>Insecta</taxon>
        <taxon>Pterygota</taxon>
        <taxon>Neoptera</taxon>
        <taxon>Polyneoptera</taxon>
        <taxon>Phasmatodea</taxon>
        <taxon>Verophasmatodea</taxon>
        <taxon>Anareolatae</taxon>
        <taxon>Phasmatidae</taxon>
        <taxon>Eurycanthinae</taxon>
        <taxon>Dryococelus</taxon>
    </lineage>
</organism>
<comment type="caution">
    <text evidence="3">The sequence shown here is derived from an EMBL/GenBank/DDBJ whole genome shotgun (WGS) entry which is preliminary data.</text>
</comment>
<gene>
    <name evidence="3" type="ORF">PR048_021481</name>
</gene>
<reference evidence="3 4" key="1">
    <citation type="submission" date="2023-02" db="EMBL/GenBank/DDBJ databases">
        <title>LHISI_Scaffold_Assembly.</title>
        <authorList>
            <person name="Stuart O.P."/>
            <person name="Cleave R."/>
            <person name="Magrath M.J.L."/>
            <person name="Mikheyev A.S."/>
        </authorList>
    </citation>
    <scope>NUCLEOTIDE SEQUENCE [LARGE SCALE GENOMIC DNA]</scope>
    <source>
        <strain evidence="3">Daus_M_001</strain>
        <tissue evidence="3">Leg muscle</tissue>
    </source>
</reference>
<dbReference type="Pfam" id="PF14291">
    <property type="entry name" value="DUF4371"/>
    <property type="match status" value="1"/>
</dbReference>
<evidence type="ECO:0000313" key="4">
    <source>
        <dbReference type="Proteomes" id="UP001159363"/>
    </source>
</evidence>
<proteinExistence type="predicted"/>
<protein>
    <recommendedName>
        <fullName evidence="5">DUF4371 domain-containing protein</fullName>
    </recommendedName>
</protein>